<protein>
    <submittedName>
        <fullName evidence="1">Uncharacterized protein</fullName>
    </submittedName>
</protein>
<dbReference type="KEGG" id="scn:Solca_0867"/>
<proteinExistence type="predicted"/>
<accession>H8KPT4</accession>
<dbReference type="STRING" id="929556.Solca_0867"/>
<sequence length="61" mass="7298">MKITIEEYTTLMEVLLEALKDTERAVKYNQNPEDKDRLEQHLMNKDHLLSLIKKSKQLEIQ</sequence>
<gene>
    <name evidence="1" type="ordered locus">Solca_0867</name>
</gene>
<dbReference type="EMBL" id="CP003349">
    <property type="protein sequence ID" value="AFD05982.1"/>
    <property type="molecule type" value="Genomic_DNA"/>
</dbReference>
<dbReference type="AlphaFoldDB" id="H8KPT4"/>
<evidence type="ECO:0000313" key="1">
    <source>
        <dbReference type="EMBL" id="AFD05982.1"/>
    </source>
</evidence>
<evidence type="ECO:0000313" key="2">
    <source>
        <dbReference type="Proteomes" id="UP000007590"/>
    </source>
</evidence>
<reference evidence="1" key="1">
    <citation type="submission" date="2012-02" db="EMBL/GenBank/DDBJ databases">
        <title>The complete genome of Solitalea canadensis DSM 3403.</title>
        <authorList>
            <consortium name="US DOE Joint Genome Institute (JGI-PGF)"/>
            <person name="Lucas S."/>
            <person name="Copeland A."/>
            <person name="Lapidus A."/>
            <person name="Glavina del Rio T."/>
            <person name="Dalin E."/>
            <person name="Tice H."/>
            <person name="Bruce D."/>
            <person name="Goodwin L."/>
            <person name="Pitluck S."/>
            <person name="Peters L."/>
            <person name="Ovchinnikova G."/>
            <person name="Lu M."/>
            <person name="Kyrpides N."/>
            <person name="Mavromatis K."/>
            <person name="Ivanova N."/>
            <person name="Brettin T."/>
            <person name="Detter J.C."/>
            <person name="Han C."/>
            <person name="Larimer F."/>
            <person name="Land M."/>
            <person name="Hauser L."/>
            <person name="Markowitz V."/>
            <person name="Cheng J.-F."/>
            <person name="Hugenholtz P."/>
            <person name="Woyke T."/>
            <person name="Wu D."/>
            <person name="Spring S."/>
            <person name="Schroeder M."/>
            <person name="Kopitz M."/>
            <person name="Brambilla E."/>
            <person name="Klenk H.-P."/>
            <person name="Eisen J.A."/>
        </authorList>
    </citation>
    <scope>NUCLEOTIDE SEQUENCE</scope>
    <source>
        <strain evidence="1">DSM 3403</strain>
    </source>
</reference>
<name>H8KPT4_SOLCM</name>
<organism evidence="1 2">
    <name type="scientific">Solitalea canadensis (strain ATCC 29591 / DSM 3403 / JCM 21819 / LMG 8368 / NBRC 15130 / NCIMB 12057 / USAM 9D)</name>
    <name type="common">Flexibacter canadensis</name>
    <dbReference type="NCBI Taxonomy" id="929556"/>
    <lineage>
        <taxon>Bacteria</taxon>
        <taxon>Pseudomonadati</taxon>
        <taxon>Bacteroidota</taxon>
        <taxon>Sphingobacteriia</taxon>
        <taxon>Sphingobacteriales</taxon>
        <taxon>Sphingobacteriaceae</taxon>
        <taxon>Solitalea</taxon>
    </lineage>
</organism>
<keyword evidence="2" id="KW-1185">Reference proteome</keyword>
<dbReference type="RefSeq" id="WP_014679210.1">
    <property type="nucleotide sequence ID" value="NC_017770.1"/>
</dbReference>
<dbReference type="HOGENOM" id="CLU_2920335_0_0_10"/>
<dbReference type="Proteomes" id="UP000007590">
    <property type="component" value="Chromosome"/>
</dbReference>